<keyword evidence="2" id="KW-1185">Reference proteome</keyword>
<dbReference type="SUPFAM" id="SSF52980">
    <property type="entry name" value="Restriction endonuclease-like"/>
    <property type="match status" value="1"/>
</dbReference>
<organism evidence="1 2">
    <name type="scientific">Mycobacterium paragordonae</name>
    <dbReference type="NCBI Taxonomy" id="1389713"/>
    <lineage>
        <taxon>Bacteria</taxon>
        <taxon>Bacillati</taxon>
        <taxon>Actinomycetota</taxon>
        <taxon>Actinomycetes</taxon>
        <taxon>Mycobacteriales</taxon>
        <taxon>Mycobacteriaceae</taxon>
        <taxon>Mycobacterium</taxon>
    </lineage>
</organism>
<sequence>MPDDGPDVHGIWRPCRMSRDLEPVLSQDYPVAGGSPTLGAAVMEAGSPAEAYFAEQRSQFHAGLLLGGTLSVGADGIASNADRSSPLSRSIAAHIAAALKVETERERAAGQTSGGKFEEACATFLAAAFNQLGHLRPGEWSIHKVPSRGAASGVARYEQYSHLVDLADAVENNPSLAAILGNAYAIAPDVVVSRATVSDDEINAHRFLVDETVATHASLRTSVQPNPLLHAVVSCKWTLRSDRAQNARSEALNLIRNRKGRLPHVVVVTGEPTPVRISSLALGTGDIDCVYHFALPELVSAVRAEGGEDTKELLDMMIQGKRLKDIADLPLDLAV</sequence>
<evidence type="ECO:0000313" key="1">
    <source>
        <dbReference type="EMBL" id="GFG83318.1"/>
    </source>
</evidence>
<keyword evidence="1" id="KW-0378">Hydrolase</keyword>
<accession>A0ABQ1CFQ5</accession>
<dbReference type="RefSeq" id="WP_242460748.1">
    <property type="nucleotide sequence ID" value="NZ_BLKX01000005.1"/>
</dbReference>
<reference evidence="1 2" key="1">
    <citation type="journal article" date="2019" name="Emerg. Microbes Infect.">
        <title>Comprehensive subspecies identification of 175 nontuberculous mycobacteria species based on 7547 genomic profiles.</title>
        <authorList>
            <person name="Matsumoto Y."/>
            <person name="Kinjo T."/>
            <person name="Motooka D."/>
            <person name="Nabeya D."/>
            <person name="Jung N."/>
            <person name="Uechi K."/>
            <person name="Horii T."/>
            <person name="Iida T."/>
            <person name="Fujita J."/>
            <person name="Nakamura S."/>
        </authorList>
    </citation>
    <scope>NUCLEOTIDE SEQUENCE [LARGE SCALE GENOMIC DNA]</scope>
    <source>
        <strain evidence="1 2">JCM 18565</strain>
    </source>
</reference>
<comment type="caution">
    <text evidence="1">The sequence shown here is derived from an EMBL/GenBank/DDBJ whole genome shotgun (WGS) entry which is preliminary data.</text>
</comment>
<dbReference type="InterPro" id="IPR037083">
    <property type="entry name" value="NgoMIV_sf"/>
</dbReference>
<keyword evidence="1" id="KW-0255">Endonuclease</keyword>
<evidence type="ECO:0000313" key="2">
    <source>
        <dbReference type="Proteomes" id="UP000465240"/>
    </source>
</evidence>
<dbReference type="Gene3D" id="3.40.50.10010">
    <property type="entry name" value="Type-2 restriction enzyme NgoMIV"/>
    <property type="match status" value="1"/>
</dbReference>
<protein>
    <submittedName>
        <fullName evidence="1">Type II restriction endonuclease NgoMIV</fullName>
    </submittedName>
</protein>
<dbReference type="Pfam" id="PF09015">
    <property type="entry name" value="NgoMIV_restric"/>
    <property type="match status" value="1"/>
</dbReference>
<proteinExistence type="predicted"/>
<dbReference type="InterPro" id="IPR015105">
    <property type="entry name" value="NgoMIV"/>
</dbReference>
<keyword evidence="1" id="KW-0540">Nuclease</keyword>
<dbReference type="Proteomes" id="UP000465240">
    <property type="component" value="Unassembled WGS sequence"/>
</dbReference>
<dbReference type="CDD" id="cd22340">
    <property type="entry name" value="NgoMIV-like"/>
    <property type="match status" value="1"/>
</dbReference>
<dbReference type="GO" id="GO:0004519">
    <property type="term" value="F:endonuclease activity"/>
    <property type="evidence" value="ECO:0007669"/>
    <property type="project" value="UniProtKB-KW"/>
</dbReference>
<name>A0ABQ1CFQ5_9MYCO</name>
<gene>
    <name evidence="1" type="ORF">MPRG_65940</name>
</gene>
<dbReference type="EMBL" id="BLKX01000005">
    <property type="protein sequence ID" value="GFG83318.1"/>
    <property type="molecule type" value="Genomic_DNA"/>
</dbReference>
<dbReference type="InterPro" id="IPR011335">
    <property type="entry name" value="Restrct_endonuc-II-like"/>
</dbReference>